<reference evidence="1 2" key="1">
    <citation type="submission" date="2023-08" db="EMBL/GenBank/DDBJ databases">
        <title>Oxalobacteraceae gen .nov., isolated from river sludge outside the plant.</title>
        <authorList>
            <person name="Zhao S.Y."/>
        </authorList>
    </citation>
    <scope>NUCLEOTIDE SEQUENCE [LARGE SCALE GENOMIC DNA]</scope>
    <source>
        <strain evidence="1 2">R-40</strain>
    </source>
</reference>
<dbReference type="Gene3D" id="3.30.300.130">
    <property type="entry name" value="Fe-S cluster assembly (FSCA)"/>
    <property type="match status" value="1"/>
</dbReference>
<dbReference type="SUPFAM" id="SSF117916">
    <property type="entry name" value="Fe-S cluster assembly (FSCA) domain-like"/>
    <property type="match status" value="1"/>
</dbReference>
<dbReference type="Proteomes" id="UP001225596">
    <property type="component" value="Unassembled WGS sequence"/>
</dbReference>
<dbReference type="EMBL" id="JAUYVH010000007">
    <property type="protein sequence ID" value="MDQ9171140.1"/>
    <property type="molecule type" value="Genomic_DNA"/>
</dbReference>
<organism evidence="1 2">
    <name type="scientific">Keguizhuia sedimenti</name>
    <dbReference type="NCBI Taxonomy" id="3064264"/>
    <lineage>
        <taxon>Bacteria</taxon>
        <taxon>Pseudomonadati</taxon>
        <taxon>Pseudomonadota</taxon>
        <taxon>Betaproteobacteria</taxon>
        <taxon>Burkholderiales</taxon>
        <taxon>Oxalobacteraceae</taxon>
        <taxon>Keguizhuia</taxon>
    </lineage>
</organism>
<proteinExistence type="predicted"/>
<gene>
    <name evidence="1" type="ORF">Q8A64_12065</name>
</gene>
<name>A0ABU1BQ68_9BURK</name>
<accession>A0ABU1BQ68</accession>
<keyword evidence="2" id="KW-1185">Reference proteome</keyword>
<evidence type="ECO:0000313" key="1">
    <source>
        <dbReference type="EMBL" id="MDQ9171140.1"/>
    </source>
</evidence>
<evidence type="ECO:0000313" key="2">
    <source>
        <dbReference type="Proteomes" id="UP001225596"/>
    </source>
</evidence>
<sequence>MTLTAPACPFAGTFPSVVESHVCEVAGVKSVHVELVWEPQRSIDPITDEVKLQPGLL</sequence>
<dbReference type="RefSeq" id="WP_338437076.1">
    <property type="nucleotide sequence ID" value="NZ_JAUYVH010000007.1"/>
</dbReference>
<comment type="caution">
    <text evidence="1">The sequence shown here is derived from an EMBL/GenBank/DDBJ whole genome shotgun (WGS) entry which is preliminary data.</text>
</comment>
<protein>
    <submittedName>
        <fullName evidence="1">Uncharacterized protein</fullName>
    </submittedName>
</protein>
<dbReference type="InterPro" id="IPR034904">
    <property type="entry name" value="FSCA_dom_sf"/>
</dbReference>